<protein>
    <recommendedName>
        <fullName evidence="4">DUF3862 domain-containing protein</fullName>
    </recommendedName>
</protein>
<sequence length="100" mass="10384">MKKSAIAGGCILGLLIIVGACKVSAATNDPLTLAEFDKIKAGSSEKTLLQYASTCQQDGEAEPAHSDEATWTCFGADGSSNAVFFYSEGELFSKAQTGLV</sequence>
<dbReference type="Gene3D" id="3.10.450.730">
    <property type="entry name" value="BLIP domain"/>
    <property type="match status" value="1"/>
</dbReference>
<dbReference type="AlphaFoldDB" id="A0A371Q3T3"/>
<reference evidence="2 3" key="1">
    <citation type="submission" date="2018-08" db="EMBL/GenBank/DDBJ databases">
        <title>Streptomyces NEAU-D10 sp. nov., a novel Actinomycete isolated from soil.</title>
        <authorList>
            <person name="Jin L."/>
        </authorList>
    </citation>
    <scope>NUCLEOTIDE SEQUENCE [LARGE SCALE GENOMIC DNA]</scope>
    <source>
        <strain evidence="2 3">NEAU-D10</strain>
    </source>
</reference>
<proteinExistence type="predicted"/>
<dbReference type="PROSITE" id="PS51257">
    <property type="entry name" value="PROKAR_LIPOPROTEIN"/>
    <property type="match status" value="1"/>
</dbReference>
<gene>
    <name evidence="2" type="ORF">DY245_16255</name>
</gene>
<keyword evidence="3" id="KW-1185">Reference proteome</keyword>
<name>A0A371Q3T3_STRIH</name>
<dbReference type="InterPro" id="IPR024221">
    <property type="entry name" value="BLIP_dom_sf"/>
</dbReference>
<feature type="signal peptide" evidence="1">
    <location>
        <begin position="1"/>
        <end position="25"/>
    </location>
</feature>
<dbReference type="RefSeq" id="WP_128507963.1">
    <property type="nucleotide sequence ID" value="NZ_JBIRQD010000006.1"/>
</dbReference>
<dbReference type="OrthoDB" id="4283401at2"/>
<keyword evidence="1" id="KW-0732">Signal</keyword>
<evidence type="ECO:0000256" key="1">
    <source>
        <dbReference type="SAM" id="SignalP"/>
    </source>
</evidence>
<evidence type="ECO:0000313" key="2">
    <source>
        <dbReference type="EMBL" id="REK89319.1"/>
    </source>
</evidence>
<accession>A0A371Q3T3</accession>
<dbReference type="Proteomes" id="UP000262477">
    <property type="component" value="Unassembled WGS sequence"/>
</dbReference>
<comment type="caution">
    <text evidence="2">The sequence shown here is derived from an EMBL/GenBank/DDBJ whole genome shotgun (WGS) entry which is preliminary data.</text>
</comment>
<feature type="chain" id="PRO_5016704358" description="DUF3862 domain-containing protein" evidence="1">
    <location>
        <begin position="26"/>
        <end position="100"/>
    </location>
</feature>
<evidence type="ECO:0008006" key="4">
    <source>
        <dbReference type="Google" id="ProtNLM"/>
    </source>
</evidence>
<organism evidence="2 3">
    <name type="scientific">Streptomyces inhibens</name>
    <dbReference type="NCBI Taxonomy" id="2293571"/>
    <lineage>
        <taxon>Bacteria</taxon>
        <taxon>Bacillati</taxon>
        <taxon>Actinomycetota</taxon>
        <taxon>Actinomycetes</taxon>
        <taxon>Kitasatosporales</taxon>
        <taxon>Streptomycetaceae</taxon>
        <taxon>Streptomyces</taxon>
    </lineage>
</organism>
<dbReference type="EMBL" id="QUAC01000127">
    <property type="protein sequence ID" value="REK89319.1"/>
    <property type="molecule type" value="Genomic_DNA"/>
</dbReference>
<evidence type="ECO:0000313" key="3">
    <source>
        <dbReference type="Proteomes" id="UP000262477"/>
    </source>
</evidence>
<dbReference type="SUPFAM" id="SSF55648">
    <property type="entry name" value="beta-lactamase-inhibitor protein, BLIP"/>
    <property type="match status" value="1"/>
</dbReference>